<dbReference type="AlphaFoldDB" id="A0A6M1TUW9"/>
<dbReference type="GO" id="GO:0016757">
    <property type="term" value="F:glycosyltransferase activity"/>
    <property type="evidence" value="ECO:0007669"/>
    <property type="project" value="UniProtKB-ARBA"/>
</dbReference>
<feature type="domain" description="Glycosyltransferase subfamily 4-like N-terminal" evidence="1">
    <location>
        <begin position="18"/>
        <end position="167"/>
    </location>
</feature>
<dbReference type="Proteomes" id="UP000474758">
    <property type="component" value="Unassembled WGS sequence"/>
</dbReference>
<dbReference type="SUPFAM" id="SSF53756">
    <property type="entry name" value="UDP-Glycosyltransferase/glycogen phosphorylase"/>
    <property type="match status" value="1"/>
</dbReference>
<protein>
    <submittedName>
        <fullName evidence="2">Glycosyltransferase family 4 protein</fullName>
    </submittedName>
</protein>
<evidence type="ECO:0000313" key="2">
    <source>
        <dbReference type="EMBL" id="NGQ92168.1"/>
    </source>
</evidence>
<dbReference type="Pfam" id="PF13692">
    <property type="entry name" value="Glyco_trans_1_4"/>
    <property type="match status" value="1"/>
</dbReference>
<keyword evidence="3" id="KW-1185">Reference proteome</keyword>
<accession>A0A6M1TUW9</accession>
<organism evidence="2 3">
    <name type="scientific">Paragemmobacter kunshanensis</name>
    <dbReference type="NCBI Taxonomy" id="2583234"/>
    <lineage>
        <taxon>Bacteria</taxon>
        <taxon>Pseudomonadati</taxon>
        <taxon>Pseudomonadota</taxon>
        <taxon>Alphaproteobacteria</taxon>
        <taxon>Rhodobacterales</taxon>
        <taxon>Paracoccaceae</taxon>
        <taxon>Paragemmobacter</taxon>
    </lineage>
</organism>
<dbReference type="Pfam" id="PF13579">
    <property type="entry name" value="Glyco_trans_4_4"/>
    <property type="match status" value="1"/>
</dbReference>
<dbReference type="InterPro" id="IPR028098">
    <property type="entry name" value="Glyco_trans_4-like_N"/>
</dbReference>
<dbReference type="EMBL" id="JAALFE010000015">
    <property type="protein sequence ID" value="NGQ92168.1"/>
    <property type="molecule type" value="Genomic_DNA"/>
</dbReference>
<dbReference type="CDD" id="cd03808">
    <property type="entry name" value="GT4_CapM-like"/>
    <property type="match status" value="1"/>
</dbReference>
<dbReference type="Gene3D" id="3.40.50.2000">
    <property type="entry name" value="Glycogen Phosphorylase B"/>
    <property type="match status" value="2"/>
</dbReference>
<proteinExistence type="predicted"/>
<gene>
    <name evidence="2" type="ORF">G5V65_14815</name>
</gene>
<dbReference type="PANTHER" id="PTHR12526">
    <property type="entry name" value="GLYCOSYLTRANSFERASE"/>
    <property type="match status" value="1"/>
</dbReference>
<dbReference type="PANTHER" id="PTHR12526:SF638">
    <property type="entry name" value="SPORE COAT PROTEIN SA"/>
    <property type="match status" value="1"/>
</dbReference>
<sequence>MNILITVNAAWNVWHFRRPLVEALLADGHGVTVLAPPDDSVAALEAAGCRFLPLEMSVKGLNPLADLGLMRRFQAIFRRERPDAVLGFTIKNNIFGAIAARRAGVAFLPNVTGLGTAFLSGGMLKLVAEGLYRRAFAGLPVVFFQNEDDRALFLDRGLVAPGQDRVLPGSGINLDHFRPMPGGTGAQEAAPVFLMIARLLRDKGVLEYVEAARRIRAERPEARFQLIGAAGADNRTAIGPADVAAWQRAGVIDYLGTQEDVRPFLRAASCVVLPSYREGAPRTLIEASAMGRPVIATDVPGCRAVVEDGVTGLFCAPRDAESLAAAMRRFLALPRAAQEGMGQAARAKMEREFDEAIVVAAYRQALAGLPGR</sequence>
<evidence type="ECO:0000313" key="3">
    <source>
        <dbReference type="Proteomes" id="UP000474758"/>
    </source>
</evidence>
<dbReference type="RefSeq" id="WP_165051541.1">
    <property type="nucleotide sequence ID" value="NZ_JAALFE010000015.1"/>
</dbReference>
<comment type="caution">
    <text evidence="2">The sequence shown here is derived from an EMBL/GenBank/DDBJ whole genome shotgun (WGS) entry which is preliminary data.</text>
</comment>
<name>A0A6M1TUW9_9RHOB</name>
<keyword evidence="2" id="KW-0808">Transferase</keyword>
<reference evidence="2 3" key="1">
    <citation type="submission" date="2020-02" db="EMBL/GenBank/DDBJ databases">
        <title>Rhodobacter translucens sp. nov., a novel bacterium isolated from activated sludge.</title>
        <authorList>
            <person name="Liu J."/>
        </authorList>
    </citation>
    <scope>NUCLEOTIDE SEQUENCE [LARGE SCALE GENOMIC DNA]</scope>
    <source>
        <strain evidence="2 3">HX-7-19</strain>
    </source>
</reference>
<evidence type="ECO:0000259" key="1">
    <source>
        <dbReference type="Pfam" id="PF13579"/>
    </source>
</evidence>